<name>A0ABT0YWD3_9BURK</name>
<gene>
    <name evidence="1" type="ORF">M8A51_25630</name>
</gene>
<reference evidence="1" key="1">
    <citation type="submission" date="2022-05" db="EMBL/GenBank/DDBJ databases">
        <title>Schlegelella sp. nov., isolated from mangrove soil.</title>
        <authorList>
            <person name="Liu Y."/>
            <person name="Ge X."/>
            <person name="Liu W."/>
        </authorList>
    </citation>
    <scope>NUCLEOTIDE SEQUENCE</scope>
    <source>
        <strain evidence="1">S2-27</strain>
    </source>
</reference>
<dbReference type="Proteomes" id="UP001165541">
    <property type="component" value="Unassembled WGS sequence"/>
</dbReference>
<comment type="caution">
    <text evidence="1">The sequence shown here is derived from an EMBL/GenBank/DDBJ whole genome shotgun (WGS) entry which is preliminary data.</text>
</comment>
<evidence type="ECO:0000313" key="2">
    <source>
        <dbReference type="Proteomes" id="UP001165541"/>
    </source>
</evidence>
<sequence>MAYPEIRAVIENGTELEADQIVEATGFQRRTVLEALRTMVRSGCVIKRLDAEKKDHHGRPVAYFTAADPEDFPRLGVEEIIASAMSNRHPLEQVWRV</sequence>
<keyword evidence="2" id="KW-1185">Reference proteome</keyword>
<dbReference type="EMBL" id="JAMKFE010000027">
    <property type="protein sequence ID" value="MCM5682918.1"/>
    <property type="molecule type" value="Genomic_DNA"/>
</dbReference>
<accession>A0ABT0YWD3</accession>
<protein>
    <recommendedName>
        <fullName evidence="3">MarR family transcriptional regulator</fullName>
    </recommendedName>
</protein>
<dbReference type="RefSeq" id="WP_251781461.1">
    <property type="nucleotide sequence ID" value="NZ_JAMKFE010000027.1"/>
</dbReference>
<evidence type="ECO:0000313" key="1">
    <source>
        <dbReference type="EMBL" id="MCM5682918.1"/>
    </source>
</evidence>
<proteinExistence type="predicted"/>
<evidence type="ECO:0008006" key="3">
    <source>
        <dbReference type="Google" id="ProtNLM"/>
    </source>
</evidence>
<organism evidence="1 2">
    <name type="scientific">Caldimonas mangrovi</name>
    <dbReference type="NCBI Taxonomy" id="2944811"/>
    <lineage>
        <taxon>Bacteria</taxon>
        <taxon>Pseudomonadati</taxon>
        <taxon>Pseudomonadota</taxon>
        <taxon>Betaproteobacteria</taxon>
        <taxon>Burkholderiales</taxon>
        <taxon>Sphaerotilaceae</taxon>
        <taxon>Caldimonas</taxon>
    </lineage>
</organism>